<gene>
    <name evidence="2" type="ORF">SAMN05660742_101228</name>
</gene>
<reference evidence="2 3" key="1">
    <citation type="submission" date="2016-10" db="EMBL/GenBank/DDBJ databases">
        <authorList>
            <person name="de Groot N.N."/>
        </authorList>
    </citation>
    <scope>NUCLEOTIDE SEQUENCE [LARGE SCALE GENOMIC DNA]</scope>
    <source>
        <strain evidence="2 3">DSM 2179</strain>
    </source>
</reference>
<evidence type="ECO:0000313" key="2">
    <source>
        <dbReference type="EMBL" id="SEI85076.1"/>
    </source>
</evidence>
<dbReference type="STRING" id="84035.SAMN05660742_101228"/>
<evidence type="ECO:0000313" key="3">
    <source>
        <dbReference type="Proteomes" id="UP000199662"/>
    </source>
</evidence>
<evidence type="ECO:0000259" key="1">
    <source>
        <dbReference type="PROSITE" id="PS50532"/>
    </source>
</evidence>
<dbReference type="AlphaFoldDB" id="A0A1H6U0R5"/>
<dbReference type="PROSITE" id="PS50532">
    <property type="entry name" value="HTH_IS408"/>
    <property type="match status" value="1"/>
</dbReference>
<dbReference type="Proteomes" id="UP000199662">
    <property type="component" value="Unassembled WGS sequence"/>
</dbReference>
<sequence length="142" mass="16831">MTQYREILRLHSQGISQRSIARSCQCSHDRVSQVITKAATSEICWPLDPKITDPVLEQSLYPKKISRKSSRRYPDYAYIDKEMMRNGVTLKLLWKEFCEECHQAQALLLMYSQFCFHYREFVEKKRATMHTPRKPGEQIEVD</sequence>
<feature type="domain" description="HTH IS408-type" evidence="1">
    <location>
        <begin position="4"/>
        <end position="83"/>
    </location>
</feature>
<proteinExistence type="predicted"/>
<accession>A0A1H6U0R5</accession>
<dbReference type="EMBL" id="FNZK01000001">
    <property type="protein sequence ID" value="SEI85076.1"/>
    <property type="molecule type" value="Genomic_DNA"/>
</dbReference>
<organism evidence="2 3">
    <name type="scientific">Propionispira arboris</name>
    <dbReference type="NCBI Taxonomy" id="84035"/>
    <lineage>
        <taxon>Bacteria</taxon>
        <taxon>Bacillati</taxon>
        <taxon>Bacillota</taxon>
        <taxon>Negativicutes</taxon>
        <taxon>Selenomonadales</taxon>
        <taxon>Selenomonadaceae</taxon>
        <taxon>Propionispira</taxon>
    </lineage>
</organism>
<dbReference type="InterPro" id="IPR017895">
    <property type="entry name" value="HTH_IS408/IS1162_type"/>
</dbReference>
<protein>
    <recommendedName>
        <fullName evidence="1">HTH IS408-type domain-containing protein</fullName>
    </recommendedName>
</protein>
<dbReference type="RefSeq" id="WP_091828446.1">
    <property type="nucleotide sequence ID" value="NZ_FNZK01000001.1"/>
</dbReference>
<keyword evidence="3" id="KW-1185">Reference proteome</keyword>
<name>A0A1H6U0R5_9FIRM</name>